<dbReference type="CDD" id="cd00842">
    <property type="entry name" value="MPP_ASMase"/>
    <property type="match status" value="1"/>
</dbReference>
<feature type="binding site" evidence="13">
    <location>
        <position position="160"/>
    </location>
    <ligand>
        <name>Zn(2+)</name>
        <dbReference type="ChEBI" id="CHEBI:29105"/>
        <label>1</label>
    </ligand>
</feature>
<feature type="binding site" evidence="13">
    <location>
        <position position="416"/>
    </location>
    <ligand>
        <name>Zn(2+)</name>
        <dbReference type="ChEBI" id="CHEBI:29105"/>
        <label>1</label>
    </ligand>
</feature>
<dbReference type="GO" id="GO:0016798">
    <property type="term" value="F:hydrolase activity, acting on glycosyl bonds"/>
    <property type="evidence" value="ECO:0007669"/>
    <property type="project" value="UniProtKB-KW"/>
</dbReference>
<feature type="disulfide bond" evidence="14">
    <location>
        <begin position="173"/>
        <end position="178"/>
    </location>
</feature>
<evidence type="ECO:0000256" key="6">
    <source>
        <dbReference type="ARBA" id="ARBA00022801"/>
    </source>
</evidence>
<dbReference type="Pfam" id="PF00149">
    <property type="entry name" value="Metallophos"/>
    <property type="match status" value="1"/>
</dbReference>
<dbReference type="SUPFAM" id="SSF56300">
    <property type="entry name" value="Metallo-dependent phosphatases"/>
    <property type="match status" value="1"/>
</dbReference>
<evidence type="ECO:0000313" key="16">
    <source>
        <dbReference type="Proteomes" id="UP000076858"/>
    </source>
</evidence>
<comment type="catalytic activity">
    <reaction evidence="11">
        <text>a sphingomyelin + H2O = phosphocholine + an N-acylsphing-4-enine + H(+)</text>
        <dbReference type="Rhea" id="RHEA:19253"/>
        <dbReference type="ChEBI" id="CHEBI:15377"/>
        <dbReference type="ChEBI" id="CHEBI:15378"/>
        <dbReference type="ChEBI" id="CHEBI:17636"/>
        <dbReference type="ChEBI" id="CHEBI:52639"/>
        <dbReference type="ChEBI" id="CHEBI:295975"/>
        <dbReference type="EC" id="3.1.4.12"/>
    </reaction>
    <physiologicalReaction direction="left-to-right" evidence="11">
        <dbReference type="Rhea" id="RHEA:19254"/>
    </physiologicalReaction>
</comment>
<feature type="binding site" evidence="13">
    <location>
        <position position="414"/>
    </location>
    <ligand>
        <name>Zn(2+)</name>
        <dbReference type="ChEBI" id="CHEBI:29105"/>
        <label>2</label>
    </ligand>
</feature>
<feature type="disulfide bond" evidence="14">
    <location>
        <begin position="70"/>
        <end position="81"/>
    </location>
</feature>
<feature type="disulfide bond" evidence="14">
    <location>
        <begin position="545"/>
        <end position="549"/>
    </location>
</feature>
<evidence type="ECO:0000256" key="1">
    <source>
        <dbReference type="ARBA" id="ARBA00004613"/>
    </source>
</evidence>
<keyword evidence="6 12" id="KW-0378">Hydrolase</keyword>
<feature type="binding site" evidence="13">
    <location>
        <position position="380"/>
    </location>
    <ligand>
        <name>Zn(2+)</name>
        <dbReference type="ChEBI" id="CHEBI:29105"/>
        <label>2</label>
    </ligand>
</feature>
<dbReference type="GO" id="GO:0005764">
    <property type="term" value="C:lysosome"/>
    <property type="evidence" value="ECO:0007669"/>
    <property type="project" value="TreeGrafter"/>
</dbReference>
<keyword evidence="9" id="KW-0325">Glycoprotein</keyword>
<dbReference type="GO" id="GO:0061750">
    <property type="term" value="F:acid sphingomyelin phosphodiesterase activity"/>
    <property type="evidence" value="ECO:0007669"/>
    <property type="project" value="TreeGrafter"/>
</dbReference>
<evidence type="ECO:0000256" key="5">
    <source>
        <dbReference type="ARBA" id="ARBA00022729"/>
    </source>
</evidence>
<keyword evidence="7 13" id="KW-0862">Zinc</keyword>
<name>A0A0P5STR3_9CRUS</name>
<feature type="binding site" evidence="13">
    <location>
        <position position="231"/>
    </location>
    <ligand>
        <name>Zn(2+)</name>
        <dbReference type="ChEBI" id="CHEBI:29105"/>
        <label>2</label>
    </ligand>
</feature>
<dbReference type="GO" id="GO:0005615">
    <property type="term" value="C:extracellular space"/>
    <property type="evidence" value="ECO:0007669"/>
    <property type="project" value="TreeGrafter"/>
</dbReference>
<keyword evidence="10 12" id="KW-0326">Glycosidase</keyword>
<comment type="caution">
    <text evidence="15">The sequence shown here is derived from an EMBL/GenBank/DDBJ whole genome shotgun (WGS) entry which is preliminary data.</text>
</comment>
<evidence type="ECO:0000256" key="3">
    <source>
        <dbReference type="ARBA" id="ARBA00022525"/>
    </source>
</evidence>
<accession>A0A0P5STR3</accession>
<dbReference type="InterPro" id="IPR045473">
    <property type="entry name" value="ASM_C"/>
</dbReference>
<dbReference type="InterPro" id="IPR004843">
    <property type="entry name" value="Calcineurin-like_PHP"/>
</dbReference>
<evidence type="ECO:0000256" key="4">
    <source>
        <dbReference type="ARBA" id="ARBA00022723"/>
    </source>
</evidence>
<dbReference type="InterPro" id="IPR011001">
    <property type="entry name" value="Saposin-like"/>
</dbReference>
<comment type="similarity">
    <text evidence="2 12">Belongs to the acid sphingomyelinase family.</text>
</comment>
<dbReference type="Pfam" id="PF19272">
    <property type="entry name" value="ASMase_C"/>
    <property type="match status" value="1"/>
</dbReference>
<dbReference type="InterPro" id="IPR029052">
    <property type="entry name" value="Metallo-depent_PP-like"/>
</dbReference>
<dbReference type="InterPro" id="IPR011160">
    <property type="entry name" value="Sphingomy_PDE"/>
</dbReference>
<evidence type="ECO:0000256" key="14">
    <source>
        <dbReference type="PIRSR" id="PIRSR000948-2"/>
    </source>
</evidence>
<dbReference type="EMBL" id="LRGB01002580">
    <property type="protein sequence ID" value="KZS07062.1"/>
    <property type="molecule type" value="Genomic_DNA"/>
</dbReference>
<dbReference type="OrthoDB" id="282973at2759"/>
<evidence type="ECO:0000256" key="10">
    <source>
        <dbReference type="ARBA" id="ARBA00023295"/>
    </source>
</evidence>
<gene>
    <name evidence="15" type="ORF">APZ42_029601</name>
</gene>
<dbReference type="GO" id="GO:0046872">
    <property type="term" value="F:metal ion binding"/>
    <property type="evidence" value="ECO:0007669"/>
    <property type="project" value="UniProtKB-KW"/>
</dbReference>
<evidence type="ECO:0000256" key="7">
    <source>
        <dbReference type="ARBA" id="ARBA00022833"/>
    </source>
</evidence>
<feature type="binding site" evidence="13">
    <location>
        <position position="271"/>
    </location>
    <ligand>
        <name>Zn(2+)</name>
        <dbReference type="ChEBI" id="CHEBI:29105"/>
        <label>2</label>
    </ligand>
</feature>
<dbReference type="InterPro" id="IPR008139">
    <property type="entry name" value="SaposinB_dom"/>
</dbReference>
<keyword evidence="16" id="KW-1185">Reference proteome</keyword>
<proteinExistence type="inferred from homology"/>
<evidence type="ECO:0000256" key="12">
    <source>
        <dbReference type="PIRNR" id="PIRNR000948"/>
    </source>
</evidence>
<keyword evidence="5" id="KW-0732">Signal</keyword>
<dbReference type="InterPro" id="IPR041805">
    <property type="entry name" value="ASMase/PPN1_MPP"/>
</dbReference>
<feature type="disulfide bond" evidence="14">
    <location>
        <begin position="340"/>
        <end position="388"/>
    </location>
</feature>
<feature type="disulfide bond" evidence="14">
    <location>
        <begin position="42"/>
        <end position="107"/>
    </location>
</feature>
<evidence type="ECO:0000256" key="2">
    <source>
        <dbReference type="ARBA" id="ARBA00008234"/>
    </source>
</evidence>
<dbReference type="GO" id="GO:0006685">
    <property type="term" value="P:sphingomyelin catabolic process"/>
    <property type="evidence" value="ECO:0007669"/>
    <property type="project" value="UniProtKB-UniRule"/>
</dbReference>
<comment type="subcellular location">
    <subcellularLocation>
        <location evidence="1">Secreted</location>
    </subcellularLocation>
</comment>
<evidence type="ECO:0000256" key="9">
    <source>
        <dbReference type="ARBA" id="ARBA00023180"/>
    </source>
</evidence>
<keyword evidence="3" id="KW-0964">Secreted</keyword>
<evidence type="ECO:0000313" key="15">
    <source>
        <dbReference type="EMBL" id="KZS07062.1"/>
    </source>
</evidence>
<organism evidence="15 16">
    <name type="scientific">Daphnia magna</name>
    <dbReference type="NCBI Taxonomy" id="35525"/>
    <lineage>
        <taxon>Eukaryota</taxon>
        <taxon>Metazoa</taxon>
        <taxon>Ecdysozoa</taxon>
        <taxon>Arthropoda</taxon>
        <taxon>Crustacea</taxon>
        <taxon>Branchiopoda</taxon>
        <taxon>Diplostraca</taxon>
        <taxon>Cladocera</taxon>
        <taxon>Anomopoda</taxon>
        <taxon>Daphniidae</taxon>
        <taxon>Daphnia</taxon>
    </lineage>
</organism>
<comment type="function">
    <text evidence="12">Converts sphingomyelin to ceramide.</text>
</comment>
<dbReference type="Proteomes" id="UP000076858">
    <property type="component" value="Unassembled WGS sequence"/>
</dbReference>
<dbReference type="SUPFAM" id="SSF47862">
    <property type="entry name" value="Saposin"/>
    <property type="match status" value="1"/>
</dbReference>
<dbReference type="PANTHER" id="PTHR10340:SF29">
    <property type="entry name" value="SPHINGOMYELIN PHOSPHODIESTERASE"/>
    <property type="match status" value="1"/>
</dbReference>
<feature type="binding site" evidence="13">
    <location>
        <position position="231"/>
    </location>
    <ligand>
        <name>Zn(2+)</name>
        <dbReference type="ChEBI" id="CHEBI:29105"/>
        <label>1</label>
    </ligand>
</feature>
<dbReference type="STRING" id="35525.A0A0P5STR3"/>
<dbReference type="PROSITE" id="PS50015">
    <property type="entry name" value="SAP_B"/>
    <property type="match status" value="1"/>
</dbReference>
<evidence type="ECO:0000256" key="8">
    <source>
        <dbReference type="ARBA" id="ARBA00023157"/>
    </source>
</evidence>
<keyword evidence="4 13" id="KW-0479">Metal-binding</keyword>
<feature type="binding site" evidence="13">
    <location>
        <position position="158"/>
    </location>
    <ligand>
        <name>Zn(2+)</name>
        <dbReference type="ChEBI" id="CHEBI:29105"/>
        <label>1</label>
    </ligand>
</feature>
<feature type="disulfide bond" evidence="14">
    <location>
        <begin position="39"/>
        <end position="116"/>
    </location>
</feature>
<protein>
    <recommendedName>
        <fullName evidence="12">Sphingomyelin phosphodiesterase</fullName>
        <ecNumber evidence="12">3.1.4.12</ecNumber>
    </recommendedName>
</protein>
<evidence type="ECO:0000256" key="11">
    <source>
        <dbReference type="ARBA" id="ARBA00047268"/>
    </source>
</evidence>
<reference evidence="15 16" key="1">
    <citation type="submission" date="2016-03" db="EMBL/GenBank/DDBJ databases">
        <title>EvidentialGene: Evidence-directed Construction of Genes on Genomes.</title>
        <authorList>
            <person name="Gilbert D.G."/>
            <person name="Choi J.-H."/>
            <person name="Mockaitis K."/>
            <person name="Colbourne J."/>
            <person name="Pfrender M."/>
        </authorList>
    </citation>
    <scope>NUCLEOTIDE SEQUENCE [LARGE SCALE GENOMIC DNA]</scope>
    <source>
        <strain evidence="15 16">Xinb3</strain>
        <tissue evidence="15">Complete organism</tissue>
    </source>
</reference>
<keyword evidence="8 14" id="KW-1015">Disulfide bond</keyword>
<comment type="cofactor">
    <cofactor evidence="13">
        <name>Zn(2+)</name>
        <dbReference type="ChEBI" id="CHEBI:29105"/>
    </cofactor>
    <text evidence="13">Binds 2 Zn(2+) ions per subunit.</text>
</comment>
<dbReference type="PIRSF" id="PIRSF000948">
    <property type="entry name" value="Sphingomy_PDE"/>
    <property type="match status" value="1"/>
</dbReference>
<dbReference type="GO" id="GO:0016020">
    <property type="term" value="C:membrane"/>
    <property type="evidence" value="ECO:0007669"/>
    <property type="project" value="GOC"/>
</dbReference>
<dbReference type="GO" id="GO:0046513">
    <property type="term" value="P:ceramide biosynthetic process"/>
    <property type="evidence" value="ECO:0007669"/>
    <property type="project" value="TreeGrafter"/>
</dbReference>
<evidence type="ECO:0000256" key="13">
    <source>
        <dbReference type="PIRSR" id="PIRSR000948-1"/>
    </source>
</evidence>
<sequence length="587" mass="66537">MRFFSLTAVALCCVFSTIQGLPFKPVLKSSEKKSILPTCSLCNLAVSGVFQNFDIGLTNEDIVDNIALTCISLNLYDEEICRGVATAAIPTIRYIHSNSLVDPGNICGILMQEANCTFSDRDKLEWSIAPSLIPKPEIVQLDSPSSDASTIKVLHLADPHWDPEYMEGSNANCGKPLCCRASSGLVATTEDEAGYWGDYRKCDMPWRTLENAVKHMSKHHSDVAYIIWTGDLVPHDNWSTSREENMLIHESLLNLVKKYFPDTPIYPTLGNHDAHPVNTFAPPEITDQELGAEWLYQDAARLWTKFGLPDEVSATVRHGGYYTTLVRPGLRMVSLNTNYCYTFNWWTLSSIKDPASILTWLTKTLEDAEAAHEKVHIIAHIPPGNEDCWAIYSREFKRIINRFESTVVAQFYGHTHNEEFKVFYDQANATRPINVAFIAGSMTSFTDLSPSYRVYTIDGERPDSSWRVLDYSTWMMNLTLANLKGPTHLPEWFELYQAKKEYALTDLSPKTVDGFFSRMLDDDALFQLYFKNYHKAADKIISKGCDEMCRTNILCRLITSNIAERERCNQIDRKILEEKDLSDAVAL</sequence>
<dbReference type="EC" id="3.1.4.12" evidence="12"/>
<dbReference type="Gene3D" id="3.60.21.10">
    <property type="match status" value="1"/>
</dbReference>
<dbReference type="PANTHER" id="PTHR10340">
    <property type="entry name" value="SPHINGOMYELIN PHOSPHODIESTERASE"/>
    <property type="match status" value="1"/>
</dbReference>
<feature type="disulfide bond" evidence="14">
    <location>
        <begin position="179"/>
        <end position="202"/>
    </location>
</feature>
<dbReference type="AlphaFoldDB" id="A0A0P5STR3"/>